<gene>
    <name evidence="2" type="ORF">HIJ39_15000</name>
</gene>
<accession>A0A7Y0L838</accession>
<dbReference type="CDD" id="cd02252">
    <property type="entry name" value="nylC_like"/>
    <property type="match status" value="1"/>
</dbReference>
<dbReference type="Pfam" id="PF03576">
    <property type="entry name" value="Peptidase_S58"/>
    <property type="match status" value="1"/>
</dbReference>
<dbReference type="PANTHER" id="PTHR36512">
    <property type="entry name" value="D-AMINOPEPTIDASE"/>
    <property type="match status" value="1"/>
</dbReference>
<dbReference type="Gene3D" id="3.60.70.12">
    <property type="entry name" value="L-amino peptidase D-ALA esterase/amidase"/>
    <property type="match status" value="1"/>
</dbReference>
<name>A0A7Y0L838_9FIRM</name>
<protein>
    <submittedName>
        <fullName evidence="2">P1 family peptidase</fullName>
    </submittedName>
</protein>
<dbReference type="SUPFAM" id="SSF56266">
    <property type="entry name" value="DmpA/ArgJ-like"/>
    <property type="match status" value="1"/>
</dbReference>
<dbReference type="InterPro" id="IPR016117">
    <property type="entry name" value="ArgJ-like_dom_sf"/>
</dbReference>
<dbReference type="EMBL" id="JABBVZ010000060">
    <property type="protein sequence ID" value="NMP23649.1"/>
    <property type="molecule type" value="Genomic_DNA"/>
</dbReference>
<evidence type="ECO:0000256" key="1">
    <source>
        <dbReference type="ARBA" id="ARBA00007068"/>
    </source>
</evidence>
<dbReference type="PANTHER" id="PTHR36512:SF3">
    <property type="entry name" value="BLR5678 PROTEIN"/>
    <property type="match status" value="1"/>
</dbReference>
<dbReference type="GO" id="GO:0004177">
    <property type="term" value="F:aminopeptidase activity"/>
    <property type="evidence" value="ECO:0007669"/>
    <property type="project" value="TreeGrafter"/>
</dbReference>
<comment type="caution">
    <text evidence="2">The sequence shown here is derived from an EMBL/GenBank/DDBJ whole genome shotgun (WGS) entry which is preliminary data.</text>
</comment>
<comment type="similarity">
    <text evidence="1">Belongs to the peptidase S58 family.</text>
</comment>
<evidence type="ECO:0000313" key="3">
    <source>
        <dbReference type="Proteomes" id="UP000533476"/>
    </source>
</evidence>
<dbReference type="AlphaFoldDB" id="A0A7Y0L838"/>
<keyword evidence="3" id="KW-1185">Reference proteome</keyword>
<reference evidence="2 3" key="1">
    <citation type="submission" date="2020-04" db="EMBL/GenBank/DDBJ databases">
        <authorList>
            <person name="Zhang R."/>
            <person name="Schippers A."/>
        </authorList>
    </citation>
    <scope>NUCLEOTIDE SEQUENCE [LARGE SCALE GENOMIC DNA]</scope>
    <source>
        <strain evidence="2 3">DSM 109850</strain>
    </source>
</reference>
<dbReference type="Proteomes" id="UP000533476">
    <property type="component" value="Unassembled WGS sequence"/>
</dbReference>
<sequence length="313" mass="31211">MTVLPGILAIPGVGVGSVTRRDLKTGTTVVVLPSGARGSVDVGGGAPATRETPVLEPTNTIPGPDAVVLTGGSAIGLRSADGVVEVLQQLNRGVEVGPVRIPIVVAAAIFDMGVGRPEAPTVDDGKAAAMEANSGNQTVVEGRHGAGTGATVGKILGPSLAMPGGQGAVTLTTQDGLIVGAVVVVNAVGSVVDEVGTILAGPRTGERPESTLALLAYPRPALGAGGATSIGLVVTNAGFSKAELGRVARMSHDGLARAIEPVHTPWDGDTLFAVSVGERADDVGRVGALAAYAVALAVRRAVRVSMAEEEREQ</sequence>
<dbReference type="InterPro" id="IPR005321">
    <property type="entry name" value="Peptidase_S58_DmpA"/>
</dbReference>
<organism evidence="2 3">
    <name type="scientific">Sulfobacillus harzensis</name>
    <dbReference type="NCBI Taxonomy" id="2729629"/>
    <lineage>
        <taxon>Bacteria</taxon>
        <taxon>Bacillati</taxon>
        <taxon>Bacillota</taxon>
        <taxon>Clostridia</taxon>
        <taxon>Eubacteriales</taxon>
        <taxon>Clostridiales Family XVII. Incertae Sedis</taxon>
        <taxon>Sulfobacillus</taxon>
    </lineage>
</organism>
<evidence type="ECO:0000313" key="2">
    <source>
        <dbReference type="EMBL" id="NMP23649.1"/>
    </source>
</evidence>
<proteinExistence type="inferred from homology"/>